<name>A0A2I1RKL6_FAUOS</name>
<keyword evidence="1" id="KW-0472">Membrane</keyword>
<comment type="caution">
    <text evidence="2">The sequence shown here is derived from an EMBL/GenBank/DDBJ whole genome shotgun (WGS) entry which is preliminary data.</text>
</comment>
<evidence type="ECO:0000313" key="2">
    <source>
        <dbReference type="EMBL" id="PKZ69656.1"/>
    </source>
</evidence>
<evidence type="ECO:0000256" key="1">
    <source>
        <dbReference type="SAM" id="Phobius"/>
    </source>
</evidence>
<keyword evidence="1" id="KW-1133">Transmembrane helix</keyword>
<evidence type="ECO:0000313" key="3">
    <source>
        <dbReference type="Proteomes" id="UP000234914"/>
    </source>
</evidence>
<reference evidence="2 3" key="1">
    <citation type="submission" date="2017-12" db="EMBL/GenBank/DDBJ databases">
        <title>Phylogenetic diversity of female urinary microbiome.</title>
        <authorList>
            <person name="Thomas-White K."/>
            <person name="Wolfe A.J."/>
        </authorList>
    </citation>
    <scope>NUCLEOTIDE SEQUENCE [LARGE SCALE GENOMIC DNA]</scope>
    <source>
        <strain evidence="2 3">UMB0416</strain>
    </source>
</reference>
<dbReference type="Proteomes" id="UP000234914">
    <property type="component" value="Unassembled WGS sequence"/>
</dbReference>
<dbReference type="EMBL" id="PKJS01000002">
    <property type="protein sequence ID" value="PKZ69656.1"/>
    <property type="molecule type" value="Genomic_DNA"/>
</dbReference>
<dbReference type="AlphaFoldDB" id="A0A2I1RKL6"/>
<proteinExistence type="predicted"/>
<keyword evidence="1" id="KW-0812">Transmembrane</keyword>
<gene>
    <name evidence="2" type="ORF">CYJ96_01775</name>
</gene>
<sequence>MKINKIHDNIRSSLASQSLASQLVFADVLEHDYRQTTVKSVLPSSTNPQTYLADYSSNFFTIKDEDNQLTRDLRFKDIFNKSAKLPSISSIDDLADDLTTDNKIDNESWRYHRKWLSVVFMIWFFLAVGLLLNAAYY</sequence>
<feature type="transmembrane region" description="Helical" evidence="1">
    <location>
        <begin position="115"/>
        <end position="136"/>
    </location>
</feature>
<organism evidence="2 3">
    <name type="scientific">Faucicola osloensis</name>
    <name type="common">Moraxella osloensis</name>
    <dbReference type="NCBI Taxonomy" id="34062"/>
    <lineage>
        <taxon>Bacteria</taxon>
        <taxon>Pseudomonadati</taxon>
        <taxon>Pseudomonadota</taxon>
        <taxon>Gammaproteobacteria</taxon>
        <taxon>Moraxellales</taxon>
        <taxon>Moraxellaceae</taxon>
        <taxon>Faucicola</taxon>
    </lineage>
</organism>
<dbReference type="RefSeq" id="WP_101963706.1">
    <property type="nucleotide sequence ID" value="NZ_PKJS01000002.1"/>
</dbReference>
<protein>
    <submittedName>
        <fullName evidence="2">Uncharacterized protein</fullName>
    </submittedName>
</protein>
<accession>A0A2I1RKL6</accession>